<dbReference type="Gene3D" id="1.20.5.420">
    <property type="entry name" value="Immunoglobulin FC, subunit C"/>
    <property type="match status" value="1"/>
</dbReference>
<evidence type="ECO:0000256" key="6">
    <source>
        <dbReference type="ARBA" id="ARBA00022753"/>
    </source>
</evidence>
<dbReference type="InterPro" id="IPR044538">
    <property type="entry name" value="Vta1-like"/>
</dbReference>
<evidence type="ECO:0000313" key="12">
    <source>
        <dbReference type="Proteomes" id="UP000695000"/>
    </source>
</evidence>
<keyword evidence="7" id="KW-0653">Protein transport</keyword>
<evidence type="ECO:0000313" key="13">
    <source>
        <dbReference type="RefSeq" id="XP_017777331.1"/>
    </source>
</evidence>
<evidence type="ECO:0000256" key="8">
    <source>
        <dbReference type="ARBA" id="ARBA00023136"/>
    </source>
</evidence>
<evidence type="ECO:0000256" key="7">
    <source>
        <dbReference type="ARBA" id="ARBA00022927"/>
    </source>
</evidence>
<keyword evidence="6" id="KW-0967">Endosome</keyword>
<evidence type="ECO:0000259" key="10">
    <source>
        <dbReference type="Pfam" id="PF04652"/>
    </source>
</evidence>
<evidence type="ECO:0000256" key="2">
    <source>
        <dbReference type="ARBA" id="ARBA00004496"/>
    </source>
</evidence>
<evidence type="ECO:0000256" key="4">
    <source>
        <dbReference type="ARBA" id="ARBA00022448"/>
    </source>
</evidence>
<dbReference type="PANTHER" id="PTHR46009:SF1">
    <property type="entry name" value="VACUOLAR PROTEIN SORTING-ASSOCIATED PROTEIN VTA1 HOMOLOG"/>
    <property type="match status" value="1"/>
</dbReference>
<dbReference type="Pfam" id="PF18097">
    <property type="entry name" value="Vta1_C"/>
    <property type="match status" value="1"/>
</dbReference>
<reference evidence="13" key="1">
    <citation type="submission" date="2025-08" db="UniProtKB">
        <authorList>
            <consortium name="RefSeq"/>
        </authorList>
    </citation>
    <scope>IDENTIFICATION</scope>
    <source>
        <tissue evidence="13">Whole Larva</tissue>
    </source>
</reference>
<dbReference type="InterPro" id="IPR023175">
    <property type="entry name" value="Vta1/CALS_N_sf"/>
</dbReference>
<dbReference type="Proteomes" id="UP000695000">
    <property type="component" value="Unplaced"/>
</dbReference>
<comment type="similarity">
    <text evidence="3">Belongs to the VTA1 family.</text>
</comment>
<accession>A0ABM1MRY1</accession>
<proteinExistence type="inferred from homology"/>
<gene>
    <name evidence="13" type="primary">LOC108563228</name>
</gene>
<feature type="region of interest" description="Disordered" evidence="9">
    <location>
        <begin position="191"/>
        <end position="210"/>
    </location>
</feature>
<evidence type="ECO:0000256" key="3">
    <source>
        <dbReference type="ARBA" id="ARBA00007895"/>
    </source>
</evidence>
<dbReference type="GeneID" id="108563228"/>
<dbReference type="InterPro" id="IPR039431">
    <property type="entry name" value="Vta1/CALS_N"/>
</dbReference>
<keyword evidence="8" id="KW-0472">Membrane</keyword>
<name>A0ABM1MRY1_NICVS</name>
<keyword evidence="5" id="KW-0963">Cytoplasm</keyword>
<dbReference type="Pfam" id="PF04652">
    <property type="entry name" value="Vta1"/>
    <property type="match status" value="1"/>
</dbReference>
<evidence type="ECO:0000256" key="5">
    <source>
        <dbReference type="ARBA" id="ARBA00022490"/>
    </source>
</evidence>
<feature type="domain" description="Vta1 C-terminal" evidence="11">
    <location>
        <begin position="309"/>
        <end position="342"/>
    </location>
</feature>
<evidence type="ECO:0000256" key="9">
    <source>
        <dbReference type="SAM" id="MobiDB-lite"/>
    </source>
</evidence>
<dbReference type="Gene3D" id="1.25.40.270">
    <property type="entry name" value="Vacuolar protein sorting-associated protein vta1"/>
    <property type="match status" value="1"/>
</dbReference>
<evidence type="ECO:0000259" key="11">
    <source>
        <dbReference type="Pfam" id="PF18097"/>
    </source>
</evidence>
<sequence>MSLGPCPTEIKACQHFMKLADDHAQRNLVVAYYARMSAIQLAMKILPGTKPTEVSQYLMSIMDWLEVTKKEHGATVEGLNNETIAQALIEEYMLKLYEFAYTSDCQDRFGKNMVKAYYTASLLCEVLTQFGPLSEDLDTKCMTAKYRATYIHNMLKNGQEPMGINVTIIRSEEDEKKLLMTEEELNERRALRGEGPIADEPPMDPEEYERKRKVIDEIRKRGNPEFEAELDRIKQRIDEETEDISEDQLFQPIYPLEPIIPDKIIDLGPPIYDDTPNSDQSSGAATTPIMPQPDALETSTNIAALDPTQTEKAMKYCKWASSALNYDDIKTAVSNLEKALYLCKFGKEKQ</sequence>
<protein>
    <submittedName>
        <fullName evidence="13">Vacuolar protein sorting-associated protein VTA1 homolog</fullName>
    </submittedName>
</protein>
<keyword evidence="4" id="KW-0813">Transport</keyword>
<dbReference type="PANTHER" id="PTHR46009">
    <property type="entry name" value="VACUOLAR PROTEIN SORTING-ASSOCIATED PROTEIN VTA1 HOMOLOG"/>
    <property type="match status" value="1"/>
</dbReference>
<keyword evidence="12" id="KW-1185">Reference proteome</keyword>
<dbReference type="RefSeq" id="XP_017777331.1">
    <property type="nucleotide sequence ID" value="XM_017921842.1"/>
</dbReference>
<comment type="subcellular location">
    <subcellularLocation>
        <location evidence="2">Cytoplasm</location>
    </subcellularLocation>
    <subcellularLocation>
        <location evidence="1">Endosome membrane</location>
        <topology evidence="1">Peripheral membrane protein</topology>
    </subcellularLocation>
</comment>
<feature type="domain" description="Vta1/callose synthase N-terminal" evidence="10">
    <location>
        <begin position="14"/>
        <end position="157"/>
    </location>
</feature>
<dbReference type="InterPro" id="IPR041212">
    <property type="entry name" value="Vta1_C"/>
</dbReference>
<organism evidence="12 13">
    <name type="scientific">Nicrophorus vespilloides</name>
    <name type="common">Boreal carrion beetle</name>
    <dbReference type="NCBI Taxonomy" id="110193"/>
    <lineage>
        <taxon>Eukaryota</taxon>
        <taxon>Metazoa</taxon>
        <taxon>Ecdysozoa</taxon>
        <taxon>Arthropoda</taxon>
        <taxon>Hexapoda</taxon>
        <taxon>Insecta</taxon>
        <taxon>Pterygota</taxon>
        <taxon>Neoptera</taxon>
        <taxon>Endopterygota</taxon>
        <taxon>Coleoptera</taxon>
        <taxon>Polyphaga</taxon>
        <taxon>Staphyliniformia</taxon>
        <taxon>Silphidae</taxon>
        <taxon>Nicrophorinae</taxon>
        <taxon>Nicrophorus</taxon>
    </lineage>
</organism>
<evidence type="ECO:0000256" key="1">
    <source>
        <dbReference type="ARBA" id="ARBA00004481"/>
    </source>
</evidence>